<dbReference type="SUPFAM" id="SSF46589">
    <property type="entry name" value="tRNA-binding arm"/>
    <property type="match status" value="1"/>
</dbReference>
<evidence type="ECO:0000313" key="3">
    <source>
        <dbReference type="Proteomes" id="UP000033980"/>
    </source>
</evidence>
<dbReference type="Proteomes" id="UP000033980">
    <property type="component" value="Unassembled WGS sequence"/>
</dbReference>
<dbReference type="Pfam" id="PF02403">
    <property type="entry name" value="Seryl_tRNA_N"/>
    <property type="match status" value="1"/>
</dbReference>
<proteinExistence type="predicted"/>
<evidence type="ECO:0000259" key="1">
    <source>
        <dbReference type="Pfam" id="PF02403"/>
    </source>
</evidence>
<accession>A0A0G1D140</accession>
<evidence type="ECO:0000313" key="2">
    <source>
        <dbReference type="EMBL" id="KKS91437.1"/>
    </source>
</evidence>
<comment type="caution">
    <text evidence="2">The sequence shown here is derived from an EMBL/GenBank/DDBJ whole genome shotgun (WGS) entry which is preliminary data.</text>
</comment>
<reference evidence="2 3" key="1">
    <citation type="journal article" date="2015" name="Nature">
        <title>rRNA introns, odd ribosomes, and small enigmatic genomes across a large radiation of phyla.</title>
        <authorList>
            <person name="Brown C.T."/>
            <person name="Hug L.A."/>
            <person name="Thomas B.C."/>
            <person name="Sharon I."/>
            <person name="Castelle C.J."/>
            <person name="Singh A."/>
            <person name="Wilkins M.J."/>
            <person name="Williams K.H."/>
            <person name="Banfield J.F."/>
        </authorList>
    </citation>
    <scope>NUCLEOTIDE SEQUENCE [LARGE SCALE GENOMIC DNA]</scope>
</reference>
<dbReference type="InterPro" id="IPR042103">
    <property type="entry name" value="SerRS_1_N_sf"/>
</dbReference>
<dbReference type="Gene3D" id="1.10.287.40">
    <property type="entry name" value="Serine-tRNA synthetase, tRNA binding domain"/>
    <property type="match status" value="1"/>
</dbReference>
<dbReference type="InterPro" id="IPR015866">
    <property type="entry name" value="Ser-tRNA-synth_1_N"/>
</dbReference>
<dbReference type="AlphaFoldDB" id="A0A0G1D140"/>
<name>A0A0G1D140_9BACT</name>
<dbReference type="EMBL" id="LCFK01000069">
    <property type="protein sequence ID" value="KKS91437.1"/>
    <property type="molecule type" value="Genomic_DNA"/>
</dbReference>
<protein>
    <submittedName>
        <fullName evidence="2">Serine-tRNA ligase</fullName>
    </submittedName>
</protein>
<gene>
    <name evidence="2" type="ORF">UV68_C0069G0004</name>
</gene>
<dbReference type="InterPro" id="IPR010978">
    <property type="entry name" value="tRNA-bd_arm"/>
</dbReference>
<sequence length="101" mass="11662">MLDINYIRDNQESLKAAISNKQFDPAMVDKLIKIDDERRGLIKEVENLRHLANENIADLKGKPSEEQISTGREIKQKLQEVEPRLAETEKQFTELMYHPGG</sequence>
<feature type="domain" description="Serine-tRNA synthetase type1 N-terminal" evidence="1">
    <location>
        <begin position="1"/>
        <end position="96"/>
    </location>
</feature>
<dbReference type="GO" id="GO:0016874">
    <property type="term" value="F:ligase activity"/>
    <property type="evidence" value="ECO:0007669"/>
    <property type="project" value="UniProtKB-KW"/>
</dbReference>
<organism evidence="2 3">
    <name type="scientific">Candidatus Collierbacteria bacterium GW2011_GWC2_43_12</name>
    <dbReference type="NCBI Taxonomy" id="1618390"/>
    <lineage>
        <taxon>Bacteria</taxon>
        <taxon>Candidatus Collieribacteriota</taxon>
    </lineage>
</organism>
<keyword evidence="2" id="KW-0436">Ligase</keyword>
<dbReference type="GO" id="GO:0000166">
    <property type="term" value="F:nucleotide binding"/>
    <property type="evidence" value="ECO:0007669"/>
    <property type="project" value="InterPro"/>
</dbReference>